<proteinExistence type="predicted"/>
<comment type="subcellular location">
    <subcellularLocation>
        <location evidence="1">Membrane</location>
        <topology evidence="1">Multi-pass membrane protein</topology>
    </subcellularLocation>
</comment>
<evidence type="ECO:0000259" key="10">
    <source>
        <dbReference type="PROSITE" id="PS50929"/>
    </source>
</evidence>
<dbReference type="RefSeq" id="WP_318786335.1">
    <property type="nucleotide sequence ID" value="NZ_JAWDKC010000025.1"/>
</dbReference>
<protein>
    <submittedName>
        <fullName evidence="11">ABC transporter ATP-binding protein</fullName>
    </submittedName>
</protein>
<dbReference type="InterPro" id="IPR003593">
    <property type="entry name" value="AAA+_ATPase"/>
</dbReference>
<dbReference type="PROSITE" id="PS50929">
    <property type="entry name" value="ABC_TM1F"/>
    <property type="match status" value="1"/>
</dbReference>
<evidence type="ECO:0000256" key="4">
    <source>
        <dbReference type="ARBA" id="ARBA00022840"/>
    </source>
</evidence>
<feature type="domain" description="ABC transmembrane type-1" evidence="10">
    <location>
        <begin position="16"/>
        <end position="298"/>
    </location>
</feature>
<comment type="caution">
    <text evidence="11">The sequence shown here is derived from an EMBL/GenBank/DDBJ whole genome shotgun (WGS) entry which is preliminary data.</text>
</comment>
<dbReference type="PROSITE" id="PS00211">
    <property type="entry name" value="ABC_TRANSPORTER_1"/>
    <property type="match status" value="1"/>
</dbReference>
<dbReference type="Gene3D" id="1.20.1560.10">
    <property type="entry name" value="ABC transporter type 1, transmembrane domain"/>
    <property type="match status" value="1"/>
</dbReference>
<dbReference type="Gene3D" id="3.40.50.300">
    <property type="entry name" value="P-loop containing nucleotide triphosphate hydrolases"/>
    <property type="match status" value="1"/>
</dbReference>
<evidence type="ECO:0000256" key="5">
    <source>
        <dbReference type="ARBA" id="ARBA00022989"/>
    </source>
</evidence>
<organism evidence="11 12">
    <name type="scientific">Methanimicrococcus hacksteinii</name>
    <dbReference type="NCBI Taxonomy" id="3028293"/>
    <lineage>
        <taxon>Archaea</taxon>
        <taxon>Methanobacteriati</taxon>
        <taxon>Methanobacteriota</taxon>
        <taxon>Stenosarchaea group</taxon>
        <taxon>Methanomicrobia</taxon>
        <taxon>Methanosarcinales</taxon>
        <taxon>Methanosarcinaceae</taxon>
        <taxon>Methanimicrococcus</taxon>
    </lineage>
</organism>
<dbReference type="PANTHER" id="PTHR43394">
    <property type="entry name" value="ATP-DEPENDENT PERMEASE MDL1, MITOCHONDRIAL"/>
    <property type="match status" value="1"/>
</dbReference>
<keyword evidence="2 8" id="KW-0812">Transmembrane</keyword>
<dbReference type="InterPro" id="IPR027417">
    <property type="entry name" value="P-loop_NTPase"/>
</dbReference>
<feature type="transmembrane region" description="Helical" evidence="8">
    <location>
        <begin position="129"/>
        <end position="147"/>
    </location>
</feature>
<dbReference type="CDD" id="cd18548">
    <property type="entry name" value="ABC_6TM_Tm287_like"/>
    <property type="match status" value="1"/>
</dbReference>
<dbReference type="PROSITE" id="PS50893">
    <property type="entry name" value="ABC_TRANSPORTER_2"/>
    <property type="match status" value="1"/>
</dbReference>
<keyword evidence="12" id="KW-1185">Reference proteome</keyword>
<evidence type="ECO:0000256" key="3">
    <source>
        <dbReference type="ARBA" id="ARBA00022741"/>
    </source>
</evidence>
<feature type="transmembrane region" description="Helical" evidence="8">
    <location>
        <begin position="276"/>
        <end position="296"/>
    </location>
</feature>
<feature type="transmembrane region" description="Helical" evidence="8">
    <location>
        <begin position="12"/>
        <end position="32"/>
    </location>
</feature>
<reference evidence="11 12" key="1">
    <citation type="submission" date="2023-06" db="EMBL/GenBank/DDBJ databases">
        <title>Genome sequence of Methanimicrococcus sp. At1.</title>
        <authorList>
            <person name="Protasov E."/>
            <person name="Platt K."/>
            <person name="Poehlein A."/>
            <person name="Daniel R."/>
            <person name="Brune A."/>
        </authorList>
    </citation>
    <scope>NUCLEOTIDE SEQUENCE [LARGE SCALE GENOMIC DNA]</scope>
    <source>
        <strain evidence="11 12">At1</strain>
    </source>
</reference>
<dbReference type="Proteomes" id="UP001272052">
    <property type="component" value="Unassembled WGS sequence"/>
</dbReference>
<feature type="transmembrane region" description="Helical" evidence="8">
    <location>
        <begin position="52"/>
        <end position="76"/>
    </location>
</feature>
<evidence type="ECO:0000256" key="6">
    <source>
        <dbReference type="ARBA" id="ARBA00023136"/>
    </source>
</evidence>
<evidence type="ECO:0000313" key="11">
    <source>
        <dbReference type="EMBL" id="MDV0445905.1"/>
    </source>
</evidence>
<keyword evidence="4 11" id="KW-0067">ATP-binding</keyword>
<keyword evidence="6 8" id="KW-0472">Membrane</keyword>
<evidence type="ECO:0000259" key="9">
    <source>
        <dbReference type="PROSITE" id="PS50893"/>
    </source>
</evidence>
<gene>
    <name evidence="11" type="ORF">MmiAt1_15060</name>
</gene>
<accession>A0ABU3VR77</accession>
<evidence type="ECO:0000313" key="12">
    <source>
        <dbReference type="Proteomes" id="UP001272052"/>
    </source>
</evidence>
<keyword evidence="3" id="KW-0547">Nucleotide-binding</keyword>
<feature type="transmembrane region" description="Helical" evidence="8">
    <location>
        <begin position="153"/>
        <end position="174"/>
    </location>
</feature>
<keyword evidence="5 8" id="KW-1133">Transmembrane helix</keyword>
<feature type="domain" description="ABC transporter" evidence="9">
    <location>
        <begin position="346"/>
        <end position="581"/>
    </location>
</feature>
<evidence type="ECO:0000256" key="1">
    <source>
        <dbReference type="ARBA" id="ARBA00004141"/>
    </source>
</evidence>
<feature type="transmembrane region" description="Helical" evidence="8">
    <location>
        <begin position="235"/>
        <end position="256"/>
    </location>
</feature>
<evidence type="ECO:0000256" key="7">
    <source>
        <dbReference type="SAM" id="MobiDB-lite"/>
    </source>
</evidence>
<dbReference type="EMBL" id="JAWDKC010000025">
    <property type="protein sequence ID" value="MDV0445905.1"/>
    <property type="molecule type" value="Genomic_DNA"/>
</dbReference>
<dbReference type="SUPFAM" id="SSF52540">
    <property type="entry name" value="P-loop containing nucleoside triphosphate hydrolases"/>
    <property type="match status" value="1"/>
</dbReference>
<name>A0ABU3VR77_9EURY</name>
<feature type="region of interest" description="Disordered" evidence="7">
    <location>
        <begin position="582"/>
        <end position="608"/>
    </location>
</feature>
<dbReference type="Pfam" id="PF00005">
    <property type="entry name" value="ABC_tran"/>
    <property type="match status" value="1"/>
</dbReference>
<dbReference type="InterPro" id="IPR039421">
    <property type="entry name" value="Type_1_exporter"/>
</dbReference>
<dbReference type="SUPFAM" id="SSF90123">
    <property type="entry name" value="ABC transporter transmembrane region"/>
    <property type="match status" value="1"/>
</dbReference>
<dbReference type="PANTHER" id="PTHR43394:SF1">
    <property type="entry name" value="ATP-BINDING CASSETTE SUB-FAMILY B MEMBER 10, MITOCHONDRIAL"/>
    <property type="match status" value="1"/>
</dbReference>
<dbReference type="InterPro" id="IPR017871">
    <property type="entry name" value="ABC_transporter-like_CS"/>
</dbReference>
<sequence length="608" mass="67467">MQKLVKYLLPYRFIVAAAVFLIFLQCLTQLLLPDLMAKMVDVGIVGGNIDYIYEMGAYMLVITVFSMIFSIAAGFFTSRASADFSKLLRKDLFDKIDRFSLEEFDRFGTSTLVTRTTNDVNQLQNVIMMMLRVVVVAPLTFLGSILLMLSKDIYLSLVVLLVIPVLAVFVYFVSRKIIPSVQEMQKQLDNVSRILRERLTGVRVIRAFNKEEAASRQYEAANADLTAVSLKVNRIVAILFPGMLFLMNLATIAVLWFGSFRIETANLTVGDMMAFIQYVTMIMMSVVMVSFIFIIIPRAKVSADRILEVLNTDDTIPDPKTTAEFETISESESLSKPENISTVPIVEFKNVSFRYSDSEELILKNISFSVRRGETAALIGGTGSGKTSLISLVPRFYDVADGSVCADGIDVRDVPQSELRRKIGFVPQTAVLFSGTIAENIRYGKEDATEEEIWKALEIAQASEFVENMDEGIHSYISQGGTNISGGQKQRLTIARAIVRRPEIYIFDDNFSALDYKTDADLRNALRAEVKDAAVLIVAQRVATIKNVSKIIVLDNGEIAGIGTDAELTANCEVYREIAASQEAVSPDSSQGSLQETESQTDNTETAE</sequence>
<feature type="compositionally biased region" description="Polar residues" evidence="7">
    <location>
        <begin position="583"/>
        <end position="608"/>
    </location>
</feature>
<dbReference type="Pfam" id="PF00664">
    <property type="entry name" value="ABC_membrane"/>
    <property type="match status" value="1"/>
</dbReference>
<dbReference type="GO" id="GO:0005524">
    <property type="term" value="F:ATP binding"/>
    <property type="evidence" value="ECO:0007669"/>
    <property type="project" value="UniProtKB-KW"/>
</dbReference>
<evidence type="ECO:0000256" key="8">
    <source>
        <dbReference type="SAM" id="Phobius"/>
    </source>
</evidence>
<dbReference type="InterPro" id="IPR011527">
    <property type="entry name" value="ABC1_TM_dom"/>
</dbReference>
<dbReference type="InterPro" id="IPR003439">
    <property type="entry name" value="ABC_transporter-like_ATP-bd"/>
</dbReference>
<evidence type="ECO:0000256" key="2">
    <source>
        <dbReference type="ARBA" id="ARBA00022692"/>
    </source>
</evidence>
<dbReference type="SMART" id="SM00382">
    <property type="entry name" value="AAA"/>
    <property type="match status" value="1"/>
</dbReference>
<dbReference type="InterPro" id="IPR036640">
    <property type="entry name" value="ABC1_TM_sf"/>
</dbReference>